<dbReference type="EMBL" id="JBHSHD010000003">
    <property type="protein sequence ID" value="MFC4819362.1"/>
    <property type="molecule type" value="Genomic_DNA"/>
</dbReference>
<dbReference type="Proteomes" id="UP001595886">
    <property type="component" value="Unassembled WGS sequence"/>
</dbReference>
<dbReference type="SUPFAM" id="SSF46894">
    <property type="entry name" value="C-terminal effector domain of the bipartite response regulators"/>
    <property type="match status" value="1"/>
</dbReference>
<comment type="caution">
    <text evidence="2">The sequence shown here is derived from an EMBL/GenBank/DDBJ whole genome shotgun (WGS) entry which is preliminary data.</text>
</comment>
<organism evidence="2 3">
    <name type="scientific">Dokdonella ginsengisoli</name>
    <dbReference type="NCBI Taxonomy" id="363846"/>
    <lineage>
        <taxon>Bacteria</taxon>
        <taxon>Pseudomonadati</taxon>
        <taxon>Pseudomonadota</taxon>
        <taxon>Gammaproteobacteria</taxon>
        <taxon>Lysobacterales</taxon>
        <taxon>Rhodanobacteraceae</taxon>
        <taxon>Dokdonella</taxon>
    </lineage>
</organism>
<dbReference type="Pfam" id="PF00196">
    <property type="entry name" value="GerE"/>
    <property type="match status" value="1"/>
</dbReference>
<accession>A0ABV9QQW1</accession>
<evidence type="ECO:0000259" key="1">
    <source>
        <dbReference type="PROSITE" id="PS50043"/>
    </source>
</evidence>
<keyword evidence="3" id="KW-1185">Reference proteome</keyword>
<name>A0ABV9QQW1_9GAMM</name>
<sequence length="62" mass="6847">MTGSRRVAGGRRNGEIAALPGIRAGTVKRHLENVYRKLGVSRRRAAAMLLAPLMPRGDRRDH</sequence>
<evidence type="ECO:0000313" key="3">
    <source>
        <dbReference type="Proteomes" id="UP001595886"/>
    </source>
</evidence>
<feature type="domain" description="HTH luxR-type" evidence="1">
    <location>
        <begin position="1"/>
        <end position="54"/>
    </location>
</feature>
<dbReference type="RefSeq" id="WP_380019119.1">
    <property type="nucleotide sequence ID" value="NZ_JBHSHD010000003.1"/>
</dbReference>
<gene>
    <name evidence="2" type="ORF">ACFO6Q_03450</name>
</gene>
<proteinExistence type="predicted"/>
<dbReference type="Gene3D" id="1.10.10.10">
    <property type="entry name" value="Winged helix-like DNA-binding domain superfamily/Winged helix DNA-binding domain"/>
    <property type="match status" value="1"/>
</dbReference>
<protein>
    <submittedName>
        <fullName evidence="2">LuxR C-terminal-related transcriptional regulator</fullName>
    </submittedName>
</protein>
<dbReference type="InterPro" id="IPR016032">
    <property type="entry name" value="Sig_transdc_resp-reg_C-effctor"/>
</dbReference>
<evidence type="ECO:0000313" key="2">
    <source>
        <dbReference type="EMBL" id="MFC4819362.1"/>
    </source>
</evidence>
<reference evidence="3" key="1">
    <citation type="journal article" date="2019" name="Int. J. Syst. Evol. Microbiol.">
        <title>The Global Catalogue of Microorganisms (GCM) 10K type strain sequencing project: providing services to taxonomists for standard genome sequencing and annotation.</title>
        <authorList>
            <consortium name="The Broad Institute Genomics Platform"/>
            <consortium name="The Broad Institute Genome Sequencing Center for Infectious Disease"/>
            <person name="Wu L."/>
            <person name="Ma J."/>
        </authorList>
    </citation>
    <scope>NUCLEOTIDE SEQUENCE [LARGE SCALE GENOMIC DNA]</scope>
    <source>
        <strain evidence="3">CCUG 30340</strain>
    </source>
</reference>
<dbReference type="SMART" id="SM00421">
    <property type="entry name" value="HTH_LUXR"/>
    <property type="match status" value="1"/>
</dbReference>
<dbReference type="InterPro" id="IPR000792">
    <property type="entry name" value="Tscrpt_reg_LuxR_C"/>
</dbReference>
<dbReference type="PROSITE" id="PS50043">
    <property type="entry name" value="HTH_LUXR_2"/>
    <property type="match status" value="1"/>
</dbReference>
<dbReference type="InterPro" id="IPR036388">
    <property type="entry name" value="WH-like_DNA-bd_sf"/>
</dbReference>